<protein>
    <recommendedName>
        <fullName evidence="1">Methyltransferase domain-containing protein</fullName>
    </recommendedName>
</protein>
<keyword evidence="3" id="KW-1185">Reference proteome</keyword>
<accession>R3TNP9</accession>
<proteinExistence type="predicted"/>
<sequence>MKEIEDFWDEFAEEYNEIQEESELTLSSDVTNYFEKRNVFPANALLDLAGGSGRYLLDFSSNVKNYTLVDISEKMLEKAEQLAESHQRKNCQFLHKEMSDFFNETNDNAYEYVFSAMNPAIQSVANLLELNRISEKGVFIFRMTEETDSLFSVIDARLGIDHQQEELSWLFTYQEWLAELKFVTETKSFYYQYEEAFSRAFLETYYEEFIEETQFRTLLSELFSDNSTVTSKTTICFTLLYWKKKDTVSQL</sequence>
<dbReference type="EMBL" id="AJAT01000016">
    <property type="protein sequence ID" value="EOL43154.1"/>
    <property type="molecule type" value="Genomic_DNA"/>
</dbReference>
<dbReference type="Proteomes" id="UP000013785">
    <property type="component" value="Unassembled WGS sequence"/>
</dbReference>
<dbReference type="Pfam" id="PF13847">
    <property type="entry name" value="Methyltransf_31"/>
    <property type="match status" value="1"/>
</dbReference>
<evidence type="ECO:0000313" key="3">
    <source>
        <dbReference type="Proteomes" id="UP000013785"/>
    </source>
</evidence>
<dbReference type="CDD" id="cd02440">
    <property type="entry name" value="AdoMet_MTases"/>
    <property type="match status" value="1"/>
</dbReference>
<dbReference type="STRING" id="154621.RV11_GL000630"/>
<reference evidence="2 3" key="1">
    <citation type="submission" date="2013-02" db="EMBL/GenBank/DDBJ databases">
        <title>The Genome Sequence of Enterococcus phoeniculicola BAA-412.</title>
        <authorList>
            <consortium name="The Broad Institute Genome Sequencing Platform"/>
            <consortium name="The Broad Institute Genome Sequencing Center for Infectious Disease"/>
            <person name="Earl A.M."/>
            <person name="Gilmore M.S."/>
            <person name="Lebreton F."/>
            <person name="Walker B."/>
            <person name="Young S.K."/>
            <person name="Zeng Q."/>
            <person name="Gargeya S."/>
            <person name="Fitzgerald M."/>
            <person name="Haas B."/>
            <person name="Abouelleil A."/>
            <person name="Alvarado L."/>
            <person name="Arachchi H.M."/>
            <person name="Berlin A.M."/>
            <person name="Chapman S.B."/>
            <person name="Dewar J."/>
            <person name="Goldberg J."/>
            <person name="Griggs A."/>
            <person name="Gujja S."/>
            <person name="Hansen M."/>
            <person name="Howarth C."/>
            <person name="Imamovic A."/>
            <person name="Larimer J."/>
            <person name="McCowan C."/>
            <person name="Murphy C."/>
            <person name="Neiman D."/>
            <person name="Pearson M."/>
            <person name="Priest M."/>
            <person name="Roberts A."/>
            <person name="Saif S."/>
            <person name="Shea T."/>
            <person name="Sisk P."/>
            <person name="Sykes S."/>
            <person name="Wortman J."/>
            <person name="Nusbaum C."/>
            <person name="Birren B."/>
        </authorList>
    </citation>
    <scope>NUCLEOTIDE SEQUENCE [LARGE SCALE GENOMIC DNA]</scope>
    <source>
        <strain evidence="2 3">ATCC BAA-412</strain>
    </source>
</reference>
<gene>
    <name evidence="2" type="ORF">UC3_02131</name>
</gene>
<evidence type="ECO:0000259" key="1">
    <source>
        <dbReference type="Pfam" id="PF13847"/>
    </source>
</evidence>
<dbReference type="eggNOG" id="COG2226">
    <property type="taxonomic scope" value="Bacteria"/>
</dbReference>
<dbReference type="PATRIC" id="fig|1158610.3.peg.2126"/>
<evidence type="ECO:0000313" key="2">
    <source>
        <dbReference type="EMBL" id="EOL43154.1"/>
    </source>
</evidence>
<organism evidence="2 3">
    <name type="scientific">Enterococcus phoeniculicola ATCC BAA-412</name>
    <dbReference type="NCBI Taxonomy" id="1158610"/>
    <lineage>
        <taxon>Bacteria</taxon>
        <taxon>Bacillati</taxon>
        <taxon>Bacillota</taxon>
        <taxon>Bacilli</taxon>
        <taxon>Lactobacillales</taxon>
        <taxon>Enterococcaceae</taxon>
        <taxon>Enterococcus</taxon>
    </lineage>
</organism>
<comment type="caution">
    <text evidence="2">The sequence shown here is derived from an EMBL/GenBank/DDBJ whole genome shotgun (WGS) entry which is preliminary data.</text>
</comment>
<name>R3TNP9_9ENTE</name>
<dbReference type="InterPro" id="IPR025714">
    <property type="entry name" value="Methyltranfer_dom"/>
</dbReference>
<dbReference type="RefSeq" id="WP_010768793.1">
    <property type="nucleotide sequence ID" value="NZ_ASWE01000002.1"/>
</dbReference>
<dbReference type="SUPFAM" id="SSF53335">
    <property type="entry name" value="S-adenosyl-L-methionine-dependent methyltransferases"/>
    <property type="match status" value="1"/>
</dbReference>
<dbReference type="Gene3D" id="3.40.50.150">
    <property type="entry name" value="Vaccinia Virus protein VP39"/>
    <property type="match status" value="1"/>
</dbReference>
<dbReference type="AlphaFoldDB" id="R3TNP9"/>
<dbReference type="OrthoDB" id="2287745at2"/>
<dbReference type="HOGENOM" id="CLU_101316_0_0_9"/>
<feature type="domain" description="Methyltransferase" evidence="1">
    <location>
        <begin position="44"/>
        <end position="142"/>
    </location>
</feature>
<dbReference type="InterPro" id="IPR029063">
    <property type="entry name" value="SAM-dependent_MTases_sf"/>
</dbReference>